<reference evidence="12 13" key="1">
    <citation type="submission" date="2018-08" db="EMBL/GenBank/DDBJ databases">
        <title>Form III RuBisCO-mediated autotrophy in Thermodesulfobium bacteria.</title>
        <authorList>
            <person name="Toshchakov S.V."/>
            <person name="Kublanov I.V."/>
            <person name="Frolov E."/>
            <person name="Bonch-Osmolovskaya E.A."/>
            <person name="Tourova T.P."/>
            <person name="Chernych N.A."/>
            <person name="Lebedinsky A.V."/>
        </authorList>
    </citation>
    <scope>NUCLEOTIDE SEQUENCE [LARGE SCALE GENOMIC DNA]</scope>
    <source>
        <strain evidence="12 13">SR</strain>
    </source>
</reference>
<evidence type="ECO:0000256" key="1">
    <source>
        <dbReference type="ARBA" id="ARBA00002197"/>
    </source>
</evidence>
<dbReference type="EMBL" id="QSLN01000009">
    <property type="protein sequence ID" value="RDV82494.1"/>
    <property type="molecule type" value="Genomic_DNA"/>
</dbReference>
<dbReference type="InterPro" id="IPR036087">
    <property type="entry name" value="Nict_dMeBzImd_PRibTrfase_sf"/>
</dbReference>
<evidence type="ECO:0000256" key="2">
    <source>
        <dbReference type="ARBA" id="ARBA00005049"/>
    </source>
</evidence>
<evidence type="ECO:0000313" key="12">
    <source>
        <dbReference type="EMBL" id="RDV82494.1"/>
    </source>
</evidence>
<dbReference type="SUPFAM" id="SSF52733">
    <property type="entry name" value="Nicotinate mononucleotide:5,6-dimethylbenzimidazole phosphoribosyltransferase (CobT)"/>
    <property type="match status" value="1"/>
</dbReference>
<dbReference type="PANTHER" id="PTHR43463:SF1">
    <property type="entry name" value="NICOTINATE-NUCLEOTIDE--DIMETHYLBENZIMIDAZOLE PHOSPHORIBOSYLTRANSFERASE"/>
    <property type="match status" value="1"/>
</dbReference>
<keyword evidence="13" id="KW-1185">Reference proteome</keyword>
<protein>
    <recommendedName>
        <fullName evidence="5 11">Nicotinate-nucleotide--dimethylbenzimidazole phosphoribosyltransferase</fullName>
        <shortName evidence="11">NN:DBI PRT</shortName>
        <ecNumber evidence="4 11">2.4.2.21</ecNumber>
    </recommendedName>
    <alternativeName>
        <fullName evidence="9 11">N(1)-alpha-phosphoribosyltransferase</fullName>
    </alternativeName>
</protein>
<dbReference type="Gene3D" id="3.40.50.10210">
    <property type="match status" value="1"/>
</dbReference>
<evidence type="ECO:0000256" key="8">
    <source>
        <dbReference type="ARBA" id="ARBA00022679"/>
    </source>
</evidence>
<evidence type="ECO:0000256" key="4">
    <source>
        <dbReference type="ARBA" id="ARBA00011991"/>
    </source>
</evidence>
<dbReference type="NCBIfam" id="TIGR03160">
    <property type="entry name" value="cobT_DBIPRT"/>
    <property type="match status" value="1"/>
</dbReference>
<dbReference type="GO" id="GO:0008939">
    <property type="term" value="F:nicotinate-nucleotide-dimethylbenzimidazole phosphoribosyltransferase activity"/>
    <property type="evidence" value="ECO:0007669"/>
    <property type="project" value="UniProtKB-UniRule"/>
</dbReference>
<evidence type="ECO:0000256" key="7">
    <source>
        <dbReference type="ARBA" id="ARBA00022676"/>
    </source>
</evidence>
<dbReference type="Gene3D" id="1.10.1610.10">
    <property type="match status" value="1"/>
</dbReference>
<comment type="function">
    <text evidence="1 11">Catalyzes the synthesis of alpha-ribazole-5'-phosphate from nicotinate mononucleotide (NAMN) and 5,6-dimethylbenzimidazole (DMB).</text>
</comment>
<dbReference type="GO" id="GO:0009236">
    <property type="term" value="P:cobalamin biosynthetic process"/>
    <property type="evidence" value="ECO:0007669"/>
    <property type="project" value="UniProtKB-UniRule"/>
</dbReference>
<dbReference type="InterPro" id="IPR003200">
    <property type="entry name" value="Nict_dMeBzImd_PRibTrfase"/>
</dbReference>
<dbReference type="Pfam" id="PF02277">
    <property type="entry name" value="DBI_PRT"/>
    <property type="match status" value="1"/>
</dbReference>
<dbReference type="InterPro" id="IPR023195">
    <property type="entry name" value="Nict_dMeBzImd_PRibTrfase_N"/>
</dbReference>
<dbReference type="FunFam" id="3.40.50.10210:FF:000001">
    <property type="entry name" value="Nicotinate-nucleotide--dimethylbenzimidazole phosphoribosyltransferase"/>
    <property type="match status" value="1"/>
</dbReference>
<evidence type="ECO:0000256" key="10">
    <source>
        <dbReference type="ARBA" id="ARBA00047340"/>
    </source>
</evidence>
<proteinExistence type="inferred from homology"/>
<evidence type="ECO:0000256" key="6">
    <source>
        <dbReference type="ARBA" id="ARBA00022573"/>
    </source>
</evidence>
<dbReference type="InterPro" id="IPR017846">
    <property type="entry name" value="Nict_dMeBzImd_PRibTrfase_bact"/>
</dbReference>
<dbReference type="NCBIfam" id="NF000996">
    <property type="entry name" value="PRK00105.1"/>
    <property type="match status" value="1"/>
</dbReference>
<comment type="caution">
    <text evidence="12">The sequence shown here is derived from an EMBL/GenBank/DDBJ whole genome shotgun (WGS) entry which is preliminary data.</text>
</comment>
<dbReference type="EC" id="2.4.2.21" evidence="4 11"/>
<dbReference type="CDD" id="cd02439">
    <property type="entry name" value="DMB-PRT_CobT"/>
    <property type="match status" value="1"/>
</dbReference>
<comment type="catalytic activity">
    <reaction evidence="10 11">
        <text>5,6-dimethylbenzimidazole + nicotinate beta-D-ribonucleotide = alpha-ribazole 5'-phosphate + nicotinate + H(+)</text>
        <dbReference type="Rhea" id="RHEA:11196"/>
        <dbReference type="ChEBI" id="CHEBI:15378"/>
        <dbReference type="ChEBI" id="CHEBI:15890"/>
        <dbReference type="ChEBI" id="CHEBI:32544"/>
        <dbReference type="ChEBI" id="CHEBI:57502"/>
        <dbReference type="ChEBI" id="CHEBI:57918"/>
        <dbReference type="EC" id="2.4.2.21"/>
    </reaction>
</comment>
<keyword evidence="6 11" id="KW-0169">Cobalamin biosynthesis</keyword>
<organism evidence="12 13">
    <name type="scientific">Ammonifex thiophilus</name>
    <dbReference type="NCBI Taxonomy" id="444093"/>
    <lineage>
        <taxon>Bacteria</taxon>
        <taxon>Bacillati</taxon>
        <taxon>Bacillota</taxon>
        <taxon>Clostridia</taxon>
        <taxon>Thermoanaerobacterales</taxon>
        <taxon>Thermoanaerobacteraceae</taxon>
        <taxon>Ammonifex</taxon>
    </lineage>
</organism>
<comment type="similarity">
    <text evidence="3 11">Belongs to the CobT family.</text>
</comment>
<evidence type="ECO:0000256" key="11">
    <source>
        <dbReference type="HAMAP-Rule" id="MF_00230"/>
    </source>
</evidence>
<evidence type="ECO:0000256" key="3">
    <source>
        <dbReference type="ARBA" id="ARBA00007110"/>
    </source>
</evidence>
<gene>
    <name evidence="11 12" type="primary">cobT</name>
    <name evidence="12" type="ORF">DXX99_07000</name>
</gene>
<dbReference type="HAMAP" id="MF_00230">
    <property type="entry name" value="CobT"/>
    <property type="match status" value="1"/>
</dbReference>
<dbReference type="PANTHER" id="PTHR43463">
    <property type="entry name" value="NICOTINATE-NUCLEOTIDE--DIMETHYLBENZIMIDAZOLE PHOSPHORIBOSYLTRANSFERASE"/>
    <property type="match status" value="1"/>
</dbReference>
<dbReference type="AlphaFoldDB" id="A0A3D8P2I8"/>
<feature type="active site" description="Proton acceptor" evidence="11">
    <location>
        <position position="318"/>
    </location>
</feature>
<name>A0A3D8P2I8_9THEO</name>
<keyword evidence="8 11" id="KW-0808">Transferase</keyword>
<dbReference type="UniPathway" id="UPA00061">
    <property type="reaction ID" value="UER00516"/>
</dbReference>
<keyword evidence="7 11" id="KW-0328">Glycosyltransferase</keyword>
<dbReference type="RefSeq" id="WP_115792785.1">
    <property type="nucleotide sequence ID" value="NZ_QSLN01000009.1"/>
</dbReference>
<dbReference type="Proteomes" id="UP000256329">
    <property type="component" value="Unassembled WGS sequence"/>
</dbReference>
<evidence type="ECO:0000313" key="13">
    <source>
        <dbReference type="Proteomes" id="UP000256329"/>
    </source>
</evidence>
<sequence length="358" mass="37405">MERLLAETCARIGDLDREAMAWAQARLDQLLKPPGSLGRLEELAVQLAGITGDPLPAIKDKCVIVMAGDHGVVAEGVSAAPQEITYQILPHFLQGTAGIGVLARHVGARLVVVDVGVARPVSFPGVLVRKVRAGTGNIARGPAMSREEALQAIGVGIEVATEEVRKGASLIATGDMGIGNTTPSSAILSAFTGLPAEETVGRGTLVNDTVLQKKREVVARSLAVNRPDPSDPLDVLAKVGGLEIAGLAGVILGAAAHRVPVLLDGFITGAAALVAAGLCPRVRQFLIASHLSQEKAHRHMLRHLGLRPLLDFDLRLGEGTGAALAMPLVEAACKILKEMATFSEARVAAMHEDKLLRS</sequence>
<dbReference type="OrthoDB" id="9781491at2"/>
<evidence type="ECO:0000256" key="5">
    <source>
        <dbReference type="ARBA" id="ARBA00015486"/>
    </source>
</evidence>
<accession>A0A3D8P2I8</accession>
<comment type="pathway">
    <text evidence="2 11">Nucleoside biosynthesis; alpha-ribazole biosynthesis; alpha-ribazole from 5,6-dimethylbenzimidazole: step 1/2.</text>
</comment>
<evidence type="ECO:0000256" key="9">
    <source>
        <dbReference type="ARBA" id="ARBA00030686"/>
    </source>
</evidence>